<evidence type="ECO:0000256" key="10">
    <source>
        <dbReference type="ARBA" id="ARBA00022658"/>
    </source>
</evidence>
<dbReference type="GO" id="GO:0015031">
    <property type="term" value="P:protein transport"/>
    <property type="evidence" value="ECO:0007669"/>
    <property type="project" value="UniProtKB-KW"/>
</dbReference>
<feature type="region of interest" description="Disordered" evidence="16">
    <location>
        <begin position="228"/>
        <end position="256"/>
    </location>
</feature>
<evidence type="ECO:0000256" key="4">
    <source>
        <dbReference type="ARBA" id="ARBA00004496"/>
    </source>
</evidence>
<evidence type="ECO:0000256" key="1">
    <source>
        <dbReference type="ARBA" id="ARBA00004170"/>
    </source>
</evidence>
<evidence type="ECO:0000256" key="16">
    <source>
        <dbReference type="SAM" id="MobiDB-lite"/>
    </source>
</evidence>
<dbReference type="Proteomes" id="UP000504633">
    <property type="component" value="Unplaced"/>
</dbReference>
<dbReference type="PANTHER" id="PTHR10663">
    <property type="entry name" value="GUANYL-NUCLEOTIDE EXCHANGE FACTOR"/>
    <property type="match status" value="1"/>
</dbReference>
<name>A0A6J1M330_DROHY</name>
<reference evidence="19" key="1">
    <citation type="submission" date="2025-08" db="UniProtKB">
        <authorList>
            <consortium name="RefSeq"/>
        </authorList>
    </citation>
    <scope>IDENTIFICATION</scope>
    <source>
        <strain evidence="19">15085-1641.00</strain>
        <tissue evidence="19">Whole body</tissue>
    </source>
</reference>
<dbReference type="InterPro" id="IPR000904">
    <property type="entry name" value="Sec7_dom"/>
</dbReference>
<dbReference type="CTD" id="36337"/>
<dbReference type="CDD" id="cd00171">
    <property type="entry name" value="Sec7"/>
    <property type="match status" value="1"/>
</dbReference>
<dbReference type="InterPro" id="IPR035999">
    <property type="entry name" value="Sec7_dom_sf"/>
</dbReference>
<dbReference type="SUPFAM" id="SSF48425">
    <property type="entry name" value="Sec7 domain"/>
    <property type="match status" value="1"/>
</dbReference>
<dbReference type="SMART" id="SM00222">
    <property type="entry name" value="Sec7"/>
    <property type="match status" value="1"/>
</dbReference>
<dbReference type="GO" id="GO:0016020">
    <property type="term" value="C:membrane"/>
    <property type="evidence" value="ECO:0007669"/>
    <property type="project" value="UniProtKB-SubCell"/>
</dbReference>
<dbReference type="OrthoDB" id="10258608at2759"/>
<gene>
    <name evidence="19" type="primary">LOC111599657</name>
</gene>
<feature type="compositionally biased region" description="Low complexity" evidence="16">
    <location>
        <begin position="290"/>
        <end position="302"/>
    </location>
</feature>
<dbReference type="GO" id="GO:0010256">
    <property type="term" value="P:endomembrane system organization"/>
    <property type="evidence" value="ECO:0007669"/>
    <property type="project" value="UniProtKB-ARBA"/>
</dbReference>
<feature type="region of interest" description="Disordered" evidence="16">
    <location>
        <begin position="1985"/>
        <end position="2009"/>
    </location>
</feature>
<dbReference type="Pfam" id="PF01369">
    <property type="entry name" value="Sec7"/>
    <property type="match status" value="1"/>
</dbReference>
<feature type="domain" description="SEC7" evidence="17">
    <location>
        <begin position="636"/>
        <end position="828"/>
    </location>
</feature>
<evidence type="ECO:0000256" key="11">
    <source>
        <dbReference type="ARBA" id="ARBA00022677"/>
    </source>
</evidence>
<keyword evidence="18" id="KW-1185">Reference proteome</keyword>
<keyword evidence="14" id="KW-0472">Membrane</keyword>
<keyword evidence="8" id="KW-0963">Cytoplasm</keyword>
<evidence type="ECO:0000256" key="3">
    <source>
        <dbReference type="ARBA" id="ARBA00004399"/>
    </source>
</evidence>
<feature type="region of interest" description="Disordered" evidence="16">
    <location>
        <begin position="1243"/>
        <end position="1292"/>
    </location>
</feature>
<evidence type="ECO:0000256" key="15">
    <source>
        <dbReference type="ARBA" id="ARBA00069794"/>
    </source>
</evidence>
<evidence type="ECO:0000256" key="8">
    <source>
        <dbReference type="ARBA" id="ARBA00022490"/>
    </source>
</evidence>
<evidence type="ECO:0000256" key="2">
    <source>
        <dbReference type="ARBA" id="ARBA00004222"/>
    </source>
</evidence>
<keyword evidence="10" id="KW-0344">Guanine-nucleotide releasing factor</keyword>
<dbReference type="InterPro" id="IPR056604">
    <property type="entry name" value="GBF1-like_TPR"/>
</dbReference>
<organism evidence="18 19">
    <name type="scientific">Drosophila hydei</name>
    <name type="common">Fruit fly</name>
    <dbReference type="NCBI Taxonomy" id="7224"/>
    <lineage>
        <taxon>Eukaryota</taxon>
        <taxon>Metazoa</taxon>
        <taxon>Ecdysozoa</taxon>
        <taxon>Arthropoda</taxon>
        <taxon>Hexapoda</taxon>
        <taxon>Insecta</taxon>
        <taxon>Pterygota</taxon>
        <taxon>Neoptera</taxon>
        <taxon>Endopterygota</taxon>
        <taxon>Diptera</taxon>
        <taxon>Brachycera</taxon>
        <taxon>Muscomorpha</taxon>
        <taxon>Ephydroidea</taxon>
        <taxon>Drosophilidae</taxon>
        <taxon>Drosophila</taxon>
    </lineage>
</organism>
<protein>
    <recommendedName>
        <fullName evidence="15">Golgi-specific brefeldin A-resistance guanine nucleotide exchange factor 1</fullName>
    </recommendedName>
</protein>
<evidence type="ECO:0000256" key="7">
    <source>
        <dbReference type="ARBA" id="ARBA00022448"/>
    </source>
</evidence>
<keyword evidence="7" id="KW-0813">Transport</keyword>
<dbReference type="PANTHER" id="PTHR10663:SF388">
    <property type="entry name" value="GOLGI-SPECIFIC BREFELDIN A-RESISTANCE GUANINE NUCLEOTIDE EXCHANGE FACTOR 1"/>
    <property type="match status" value="1"/>
</dbReference>
<evidence type="ECO:0000256" key="14">
    <source>
        <dbReference type="ARBA" id="ARBA00023136"/>
    </source>
</evidence>
<keyword evidence="12" id="KW-0653">Protein transport</keyword>
<dbReference type="GO" id="GO:0005793">
    <property type="term" value="C:endoplasmic reticulum-Golgi intermediate compartment"/>
    <property type="evidence" value="ECO:0007669"/>
    <property type="project" value="UniProtKB-SubCell"/>
</dbReference>
<dbReference type="GO" id="GO:0005811">
    <property type="term" value="C:lipid droplet"/>
    <property type="evidence" value="ECO:0007669"/>
    <property type="project" value="UniProtKB-SubCell"/>
</dbReference>
<keyword evidence="13" id="KW-0333">Golgi apparatus</keyword>
<sequence length="2042" mass="227829">MSLPGNGIYVVRGEMATLMTAMRRGTRWNATAYVDDEKDGLLKLFIDLKQVLNRIEDLRLIEPNVFLAPFLEVIRTADTTGPLTSLALASVNKFLSYGLIDPTTPNLAVIVEMIADAVTHARFMGTDQSSDSVTFMRVIEVLHTLIRSPEGAAVSNESMCEVMLSCFKICFEPRLSELLRRSAEQSLKDMVLLFFMRLPQFTEDGSDTVLQKRFTIYEAAGAAAEKNKRKPHAALAVQQRKSSAADEPPQTPQTTLAAPTHLKAPILATTPASPAGNILDMQGKITQTPTTTTTVNTGNNINAQVDVPSIQVETTKPDDTTDGYEDSTAATLVDSNSSEYINSVGVRFTQQTSNQDAAVLSSTLTPYGLPFIQELFRFLIILCNPLDKQNSDSMMHTGLSLLTVAFEVAADNIGKYEVLLELVKDDLCRNLISLLSSERLSIFAADLQLCFLLFESLRGHLKFQLECYLKKLSEIIASDNPKTPYEMRELALDNLLQLWRIPGFVTELYINYDCDLYCTDMFESLTNLLSKYTLSATNAVYSTHIISMDTLISVIDCIEHNCAAAKSNNSLSHTMVQAPAIGVGGSRHSRHNSGLEGIVIDNGEDHVENIANFINNSSQRLRLQSAGESGSITSEELASVKEKKRLLSKGTEWFNQRPDKGIQYLQEHGILHAQLDPMQVALFLRENPGLDKKMIGEYISKKKNVDSKILINFVDSFDFTGLRVDQALRLYLETFRLPGEAPLIFLVLEHFSDHWHNQNHEPFANTDAAFRLAYAIIMLNMDQHNSNAKRLNVPMTLEDFTKNLRGLNGGQDFDQEMLAQVFNAIKNEEIVMPAEQTGLVRENYLWKMLLRRGATHDGHFHYVNDAAYDVQIFNIVWGASLSALSFMFDKSTETGYQRTLAGFSKSAAISAHYNLHADFDALILTLCKFTTLLSSVDQHESVPANNEIQQAVNFGLNAKAQAAMRTVFLLVHGYGDSLRDSWKHILELFLQLFRLKLLPRTLIEVEDFCEPSGKAMLLLEKPREKQELGLFSSLYSFISSEGQREPTYEEQECIKHGRKCIKECQLDQMLQESKFVQLESLQELLRCVLSLLKAPETPKSNGQAYAEDIAVFWMEFLVKIVVHNRDRMVPLWPAVRDQMLHLLLASAQNGYDYLLNRCIIAVLKLAIYLMRNEELCPVVLQSLKNLLSLKPPLLLRISNQISIGTYELLKTSAQNIHSEQDWQIIFNLLECVGAGAVPPNFEAGQQLTIPPNGRVTSDGEDDGTTSSIDRGYTSDSELSKSSSAAAPTSSPSAENWILVGKDSELTTASRPQSPPSSTTPVVSSLVFNCQLQDHAPFALFKCWDSLAFIVRSVAHITPYNFEACVRCIRIFVEACRDGGIHQRRKLDATIKKRNFKKRQENTREPGVVKSTSTGNLISAVGDIAENSTPNAAEQEELAQRYEQLSIQLLDLMYTLYTRTAQIFRWWAEEGCTVPQSGTLWTPGWCPLLQGIARLAMDRRREVRTHAISCLQQRALLVHDLQTLSGAEWSSCFQNVLFPLLNELLPESAAASELDSSLLEESRIRTATIMSKMFLQHLTTLIELGPTFNDLWLDILDYIERFMKVGSDTLSEQMQEILKNMLLVMHSVRVFHNQDGSLQEALWELTWRRIGEFLPNLKSELFHDEDLVSPAISLNITKISYDHSMSLPLPVRSYELETFTTATAKSVGCTNTSVQVKRKKKPWTRLRFKFKLFKGRRAQTLTNTTTAQQVPSVAILPSRTLQPTEQTVNAATDVVAVDVTAAATAATTLAVVSPIGSPRRSIILQPPMTEALQHAPSFTFAQPILMPPQQSTELPQQPSVNSKTLLPDLINEAAASASAVDHNNTYTTPGQSYIQPEAATSTPIVNSNSYAIELPATPPNSVEHQQLLYQQFQYQQYQTQQAPSDVPLSHLLACNAYPSLPRMPQASIVQSFAPIYEAPAAVQAGSANDIYQEYVQNPYNITLQQAPQDQPQTQPQPQPQTQPQQSQSAELLFPVVATPANYFNTNVDPSSIPPGSELLYGQQ</sequence>
<dbReference type="PROSITE" id="PS50190">
    <property type="entry name" value="SEC7"/>
    <property type="match status" value="1"/>
</dbReference>
<feature type="region of interest" description="Disordered" evidence="16">
    <location>
        <begin position="290"/>
        <end position="324"/>
    </location>
</feature>
<feature type="compositionally biased region" description="Low complexity" evidence="16">
    <location>
        <begin position="1274"/>
        <end position="1292"/>
    </location>
</feature>
<dbReference type="GO" id="GO:0032012">
    <property type="term" value="P:regulation of ARF protein signal transduction"/>
    <property type="evidence" value="ECO:0007669"/>
    <property type="project" value="InterPro"/>
</dbReference>
<evidence type="ECO:0000256" key="9">
    <source>
        <dbReference type="ARBA" id="ARBA00022553"/>
    </source>
</evidence>
<dbReference type="FunFam" id="1.10.1000.11:FF:000007">
    <property type="entry name" value="Golgi-specific brefeldin A-resistance guanine nucleotide exchange factor 1"/>
    <property type="match status" value="1"/>
</dbReference>
<accession>A0A6J1M330</accession>
<evidence type="ECO:0000313" key="19">
    <source>
        <dbReference type="RefSeq" id="XP_023171112.2"/>
    </source>
</evidence>
<dbReference type="InterPro" id="IPR023394">
    <property type="entry name" value="Sec7_C_sf"/>
</dbReference>
<evidence type="ECO:0000313" key="18">
    <source>
        <dbReference type="Proteomes" id="UP000504633"/>
    </source>
</evidence>
<keyword evidence="9" id="KW-0597">Phosphoprotein</keyword>
<dbReference type="Pfam" id="PF12783">
    <property type="entry name" value="Sec7-like_HUS"/>
    <property type="match status" value="1"/>
</dbReference>
<dbReference type="Gene3D" id="1.10.1000.11">
    <property type="entry name" value="Arf Nucleotide-binding Site Opener,domain 2"/>
    <property type="match status" value="1"/>
</dbReference>
<dbReference type="Gene3D" id="1.10.220.20">
    <property type="match status" value="1"/>
</dbReference>
<evidence type="ECO:0000256" key="13">
    <source>
        <dbReference type="ARBA" id="ARBA00023034"/>
    </source>
</evidence>
<dbReference type="KEGG" id="dhe:111599657"/>
<evidence type="ECO:0000259" key="17">
    <source>
        <dbReference type="PROSITE" id="PS50190"/>
    </source>
</evidence>
<dbReference type="RefSeq" id="XP_023171112.2">
    <property type="nucleotide sequence ID" value="XM_023315344.2"/>
</dbReference>
<dbReference type="GO" id="GO:0005085">
    <property type="term" value="F:guanyl-nucleotide exchange factor activity"/>
    <property type="evidence" value="ECO:0007669"/>
    <property type="project" value="UniProtKB-KW"/>
</dbReference>
<evidence type="ECO:0000256" key="6">
    <source>
        <dbReference type="ARBA" id="ARBA00004601"/>
    </source>
</evidence>
<dbReference type="InterPro" id="IPR032691">
    <property type="entry name" value="Mon2/Sec7/BIG1-like_HUS"/>
</dbReference>
<dbReference type="Pfam" id="PF23325">
    <property type="entry name" value="TPR_28"/>
    <property type="match status" value="1"/>
</dbReference>
<dbReference type="GeneID" id="111599657"/>
<keyword evidence="11" id="KW-0551">Lipid droplet</keyword>
<evidence type="ECO:0000256" key="5">
    <source>
        <dbReference type="ARBA" id="ARBA00004502"/>
    </source>
</evidence>
<comment type="subcellular location">
    <subcellularLocation>
        <location evidence="4">Cytoplasm</location>
    </subcellularLocation>
    <subcellularLocation>
        <location evidence="3">Endoplasmic reticulum-Golgi intermediate compartment</location>
    </subcellularLocation>
    <subcellularLocation>
        <location evidence="2">Golgi apparatus</location>
        <location evidence="2">cis-Golgi network</location>
    </subcellularLocation>
    <subcellularLocation>
        <location evidence="6">Golgi apparatus</location>
        <location evidence="6">trans-Golgi network</location>
    </subcellularLocation>
    <subcellularLocation>
        <location evidence="5">Lipid droplet</location>
    </subcellularLocation>
    <subcellularLocation>
        <location evidence="1">Membrane</location>
        <topology evidence="1">Peripheral membrane protein</topology>
    </subcellularLocation>
</comment>
<evidence type="ECO:0000256" key="12">
    <source>
        <dbReference type="ARBA" id="ARBA00022927"/>
    </source>
</evidence>
<dbReference type="GO" id="GO:0005794">
    <property type="term" value="C:Golgi apparatus"/>
    <property type="evidence" value="ECO:0007669"/>
    <property type="project" value="UniProtKB-SubCell"/>
</dbReference>
<dbReference type="GO" id="GO:0016197">
    <property type="term" value="P:endosomal transport"/>
    <property type="evidence" value="ECO:0007669"/>
    <property type="project" value="UniProtKB-ARBA"/>
</dbReference>
<proteinExistence type="predicted"/>
<dbReference type="FunFam" id="1.10.220.20:FF:000004">
    <property type="entry name" value="Golgi-specific brefeldin A-resistance guanine nucleotide exchange factor 1"/>
    <property type="match status" value="1"/>
</dbReference>